<dbReference type="RefSeq" id="WP_275818389.1">
    <property type="nucleotide sequence ID" value="NZ_BAAANM010000006.1"/>
</dbReference>
<gene>
    <name evidence="1" type="ORF">P2L57_25380</name>
</gene>
<name>A0ABT5Z517_9ACTN</name>
<organism evidence="1 2">
    <name type="scientific">Streptantibioticus ferralitis</name>
    <dbReference type="NCBI Taxonomy" id="236510"/>
    <lineage>
        <taxon>Bacteria</taxon>
        <taxon>Bacillati</taxon>
        <taxon>Actinomycetota</taxon>
        <taxon>Actinomycetes</taxon>
        <taxon>Kitasatosporales</taxon>
        <taxon>Streptomycetaceae</taxon>
        <taxon>Streptantibioticus</taxon>
    </lineage>
</organism>
<evidence type="ECO:0000313" key="1">
    <source>
        <dbReference type="EMBL" id="MDF2258921.1"/>
    </source>
</evidence>
<proteinExistence type="predicted"/>
<comment type="caution">
    <text evidence="1">The sequence shown here is derived from an EMBL/GenBank/DDBJ whole genome shotgun (WGS) entry which is preliminary data.</text>
</comment>
<accession>A0ABT5Z517</accession>
<evidence type="ECO:0000313" key="2">
    <source>
        <dbReference type="Proteomes" id="UP001220022"/>
    </source>
</evidence>
<protein>
    <submittedName>
        <fullName evidence="1">Uncharacterized protein</fullName>
    </submittedName>
</protein>
<dbReference type="Proteomes" id="UP001220022">
    <property type="component" value="Unassembled WGS sequence"/>
</dbReference>
<reference evidence="1 2" key="1">
    <citation type="submission" date="2023-03" db="EMBL/GenBank/DDBJ databases">
        <title>Draft genome sequence of type strain Streptomyces ferralitis JCM 14344.</title>
        <authorList>
            <person name="Klaysubun C."/>
            <person name="Duangmal K."/>
        </authorList>
    </citation>
    <scope>NUCLEOTIDE SEQUENCE [LARGE SCALE GENOMIC DNA]</scope>
    <source>
        <strain evidence="1 2">JCM 14344</strain>
    </source>
</reference>
<keyword evidence="2" id="KW-1185">Reference proteome</keyword>
<dbReference type="EMBL" id="JARHTQ010000019">
    <property type="protein sequence ID" value="MDF2258921.1"/>
    <property type="molecule type" value="Genomic_DNA"/>
</dbReference>
<sequence>MLVTELEVFMRQVAKTFGGQAEQQGDRAAGADVRRQGVVGQAALEESPAIVVVEQVLGLLAWDGGDGQFSGELAAGGPFQEVADQVAPLAGGPGDPVVDVLLCEVGEG</sequence>